<dbReference type="EMBL" id="CAADFA010000266">
    <property type="protein sequence ID" value="VFJ60154.1"/>
    <property type="molecule type" value="Genomic_DNA"/>
</dbReference>
<evidence type="ECO:0000313" key="3">
    <source>
        <dbReference type="EMBL" id="VFJ60154.1"/>
    </source>
</evidence>
<feature type="region of interest" description="Disordered" evidence="1">
    <location>
        <begin position="55"/>
        <end position="104"/>
    </location>
</feature>
<accession>A0A450SZG4</accession>
<dbReference type="EMBL" id="CAADFL010000291">
    <property type="protein sequence ID" value="VFK13684.1"/>
    <property type="molecule type" value="Genomic_DNA"/>
</dbReference>
<gene>
    <name evidence="2" type="ORF">BECKFM1743A_GA0114220_102382</name>
    <name evidence="4" type="ORF">BECKFM1743B_GA0114221_102912</name>
    <name evidence="3" type="ORF">BECKFM1743C_GA0114222_102661</name>
</gene>
<protein>
    <submittedName>
        <fullName evidence="2">Uncharacterized protein</fullName>
    </submittedName>
</protein>
<sequence>MSKSGSVAELHDAQSWQTLVLLQRRQPRFGDQGSRSGIFSQPLTTRQTFPANSILSNLTGKPEPKESVVRSYPPKSSNMMFSRSTPKSSSIPMTAEFIMGGPHM</sequence>
<name>A0A450SZG4_9GAMM</name>
<dbReference type="AlphaFoldDB" id="A0A450SZG4"/>
<evidence type="ECO:0000313" key="2">
    <source>
        <dbReference type="EMBL" id="VFJ59465.1"/>
    </source>
</evidence>
<reference evidence="2" key="1">
    <citation type="submission" date="2019-02" db="EMBL/GenBank/DDBJ databases">
        <authorList>
            <person name="Gruber-Vodicka R. H."/>
            <person name="Seah K. B. B."/>
        </authorList>
    </citation>
    <scope>NUCLEOTIDE SEQUENCE</scope>
    <source>
        <strain evidence="2">BECK_BZ163</strain>
        <strain evidence="4">BECK_BZ164</strain>
        <strain evidence="3">BECK_BZ165</strain>
    </source>
</reference>
<organism evidence="2">
    <name type="scientific">Candidatus Kentrum sp. FM</name>
    <dbReference type="NCBI Taxonomy" id="2126340"/>
    <lineage>
        <taxon>Bacteria</taxon>
        <taxon>Pseudomonadati</taxon>
        <taxon>Pseudomonadota</taxon>
        <taxon>Gammaproteobacteria</taxon>
        <taxon>Candidatus Kentrum</taxon>
    </lineage>
</organism>
<feature type="compositionally biased region" description="Polar residues" evidence="1">
    <location>
        <begin position="74"/>
        <end position="92"/>
    </location>
</feature>
<dbReference type="EMBL" id="CAADEZ010000238">
    <property type="protein sequence ID" value="VFJ59465.1"/>
    <property type="molecule type" value="Genomic_DNA"/>
</dbReference>
<evidence type="ECO:0000313" key="4">
    <source>
        <dbReference type="EMBL" id="VFK13684.1"/>
    </source>
</evidence>
<evidence type="ECO:0000256" key="1">
    <source>
        <dbReference type="SAM" id="MobiDB-lite"/>
    </source>
</evidence>
<proteinExistence type="predicted"/>